<dbReference type="EMBL" id="VCQU01000002">
    <property type="protein sequence ID" value="NMN95067.1"/>
    <property type="molecule type" value="Genomic_DNA"/>
</dbReference>
<dbReference type="Proteomes" id="UP000535543">
    <property type="component" value="Unassembled WGS sequence"/>
</dbReference>
<organism evidence="1 2">
    <name type="scientific">Antrihabitans stalactiti</name>
    <dbReference type="NCBI Taxonomy" id="2584121"/>
    <lineage>
        <taxon>Bacteria</taxon>
        <taxon>Bacillati</taxon>
        <taxon>Actinomycetota</taxon>
        <taxon>Actinomycetes</taxon>
        <taxon>Mycobacteriales</taxon>
        <taxon>Nocardiaceae</taxon>
        <taxon>Antrihabitans</taxon>
    </lineage>
</organism>
<keyword evidence="2" id="KW-1185">Reference proteome</keyword>
<evidence type="ECO:0000313" key="1">
    <source>
        <dbReference type="EMBL" id="NMN95067.1"/>
    </source>
</evidence>
<comment type="caution">
    <text evidence="1">The sequence shown here is derived from an EMBL/GenBank/DDBJ whole genome shotgun (WGS) entry which is preliminary data.</text>
</comment>
<evidence type="ECO:0000313" key="2">
    <source>
        <dbReference type="Proteomes" id="UP000535543"/>
    </source>
</evidence>
<reference evidence="1 2" key="2">
    <citation type="submission" date="2020-06" db="EMBL/GenBank/DDBJ databases">
        <title>Antribacter stalactiti gen. nov., sp. nov., a new member of the family Nacardiaceae isolated from a cave.</title>
        <authorList>
            <person name="Kim I.S."/>
        </authorList>
    </citation>
    <scope>NUCLEOTIDE SEQUENCE [LARGE SCALE GENOMIC DNA]</scope>
    <source>
        <strain evidence="1 2">YC2-7</strain>
    </source>
</reference>
<reference evidence="1 2" key="1">
    <citation type="submission" date="2019-05" db="EMBL/GenBank/DDBJ databases">
        <authorList>
            <person name="Lee S.D."/>
        </authorList>
    </citation>
    <scope>NUCLEOTIDE SEQUENCE [LARGE SCALE GENOMIC DNA]</scope>
    <source>
        <strain evidence="1 2">YC2-7</strain>
    </source>
</reference>
<name>A0A848KGL9_9NOCA</name>
<accession>A0A848KGL9</accession>
<dbReference type="AlphaFoldDB" id="A0A848KGL9"/>
<sequence>MTKCPRCFHPVDPNNYVWMCVSGRCEAKPDPAASAFTGGPVASGPILQLRQAPGAAPGWAPPDGAACPTCNERTPEVCAMCHYRYPEGWRQAQATCIAMAGARATGKSLYIAVVIKQLEQLGERLGCSVEPATQLTQTNYQTYYEKPLYEERGLMQSTQRADVEGSYQREPLIFSLGLWGGVRRYVVIRDVAGEDLESSASQALHLSFFANADGVFFMFDPLKVSEIRDQLMDLVPSQLRIGGEPKTVLSNVLMSVGIGTPKVAVILSKFDALQALRKVDGSEWSQLMANPGAAYLRDPSMSVRYNDVDGELLHQEVRSLLLKLHAGPLVAAVENPTSGAPIPFRFFAVSALGDSPIGENIHSRGIAPFRCVDPVRWILSPVGVL</sequence>
<dbReference type="RefSeq" id="WP_169585767.1">
    <property type="nucleotide sequence ID" value="NZ_VCQU01000002.1"/>
</dbReference>
<proteinExistence type="predicted"/>
<gene>
    <name evidence="1" type="ORF">FGL95_08470</name>
</gene>
<protein>
    <submittedName>
        <fullName evidence="1">Uncharacterized protein</fullName>
    </submittedName>
</protein>